<reference evidence="2 3" key="1">
    <citation type="submission" date="2014-11" db="EMBL/GenBank/DDBJ databases">
        <authorList>
            <person name="Zhu J."/>
            <person name="Qi W."/>
            <person name="Song R."/>
        </authorList>
    </citation>
    <scope>NUCLEOTIDE SEQUENCE [LARGE SCALE GENOMIC DNA]</scope>
</reference>
<dbReference type="AlphaFoldDB" id="A0A0G4FAM6"/>
<keyword evidence="3" id="KW-1185">Reference proteome</keyword>
<evidence type="ECO:0000313" key="3">
    <source>
        <dbReference type="Proteomes" id="UP000041254"/>
    </source>
</evidence>
<gene>
    <name evidence="2" type="ORF">Vbra_4304</name>
</gene>
<name>A0A0G4FAM6_VITBC</name>
<proteinExistence type="predicted"/>
<dbReference type="EMBL" id="CDMY01000395">
    <property type="protein sequence ID" value="CEM09672.1"/>
    <property type="molecule type" value="Genomic_DNA"/>
</dbReference>
<feature type="compositionally biased region" description="Pro residues" evidence="1">
    <location>
        <begin position="9"/>
        <end position="22"/>
    </location>
</feature>
<feature type="region of interest" description="Disordered" evidence="1">
    <location>
        <begin position="229"/>
        <end position="292"/>
    </location>
</feature>
<evidence type="ECO:0000313" key="2">
    <source>
        <dbReference type="EMBL" id="CEM09672.1"/>
    </source>
</evidence>
<protein>
    <submittedName>
        <fullName evidence="2">Uncharacterized protein</fullName>
    </submittedName>
</protein>
<dbReference type="VEuPathDB" id="CryptoDB:Vbra_4304"/>
<organism evidence="2 3">
    <name type="scientific">Vitrella brassicaformis (strain CCMP3155)</name>
    <dbReference type="NCBI Taxonomy" id="1169540"/>
    <lineage>
        <taxon>Eukaryota</taxon>
        <taxon>Sar</taxon>
        <taxon>Alveolata</taxon>
        <taxon>Colpodellida</taxon>
        <taxon>Vitrellaceae</taxon>
        <taxon>Vitrella</taxon>
    </lineage>
</organism>
<dbReference type="InParanoid" id="A0A0G4FAM6"/>
<evidence type="ECO:0000256" key="1">
    <source>
        <dbReference type="SAM" id="MobiDB-lite"/>
    </source>
</evidence>
<dbReference type="Proteomes" id="UP000041254">
    <property type="component" value="Unassembled WGS sequence"/>
</dbReference>
<feature type="compositionally biased region" description="Pro residues" evidence="1">
    <location>
        <begin position="232"/>
        <end position="242"/>
    </location>
</feature>
<sequence>MASSTALLAPPPAMVPFGPPSQPSATTHAAPALTEPPALLRDREVSDYGFFGRRLGEETHAPVSPLLAAYRSPELLEDRRMARGQLGALGPGALRRLQRRDVHLWKRVLAARDAVRDGTRVQLSADLYGLRHVDNASKAVIDAGFRRTFKNVVANDVPLTRKLAKDSRLHPDRGGTETLQRMQALAADRDKLCEFSAEFGPAPLPDPDALDAERPTVWREKDLFLGPRRYFGPPPLTSPPTPRGKGRSAWGDRQDRVRMARSGHFSCPHTPRTGPPHTPLNKRDEAPPYAPMRTAADVGGVVSGPSGCCGWVQWVHEWWQCFSNWLRGCFPCCC</sequence>
<feature type="region of interest" description="Disordered" evidence="1">
    <location>
        <begin position="1"/>
        <end position="30"/>
    </location>
</feature>
<accession>A0A0G4FAM6</accession>